<keyword evidence="3" id="KW-1185">Reference proteome</keyword>
<dbReference type="Proteomes" id="UP000260644">
    <property type="component" value="Unassembled WGS sequence"/>
</dbReference>
<feature type="chain" id="PRO_5017790892" evidence="1">
    <location>
        <begin position="23"/>
        <end position="77"/>
    </location>
</feature>
<organism evidence="2 3">
    <name type="scientific">Chitinophaga silvatica</name>
    <dbReference type="NCBI Taxonomy" id="2282649"/>
    <lineage>
        <taxon>Bacteria</taxon>
        <taxon>Pseudomonadati</taxon>
        <taxon>Bacteroidota</taxon>
        <taxon>Chitinophagia</taxon>
        <taxon>Chitinophagales</taxon>
        <taxon>Chitinophagaceae</taxon>
        <taxon>Chitinophaga</taxon>
    </lineage>
</organism>
<name>A0A3E1Y7L4_9BACT</name>
<feature type="signal peptide" evidence="1">
    <location>
        <begin position="1"/>
        <end position="22"/>
    </location>
</feature>
<evidence type="ECO:0000256" key="1">
    <source>
        <dbReference type="SAM" id="SignalP"/>
    </source>
</evidence>
<dbReference type="EMBL" id="QPMM01000010">
    <property type="protein sequence ID" value="RFS20723.1"/>
    <property type="molecule type" value="Genomic_DNA"/>
</dbReference>
<dbReference type="RefSeq" id="WP_116977441.1">
    <property type="nucleotide sequence ID" value="NZ_QPMM01000010.1"/>
</dbReference>
<reference evidence="2 3" key="1">
    <citation type="submission" date="2018-07" db="EMBL/GenBank/DDBJ databases">
        <title>Chitinophaga K2CV101002-2 sp. nov., isolated from a monsoon evergreen broad-leaved forest soil.</title>
        <authorList>
            <person name="Lv Y."/>
        </authorList>
    </citation>
    <scope>NUCLEOTIDE SEQUENCE [LARGE SCALE GENOMIC DNA]</scope>
    <source>
        <strain evidence="2 3">GDMCC 1.1288</strain>
    </source>
</reference>
<evidence type="ECO:0000313" key="2">
    <source>
        <dbReference type="EMBL" id="RFS20723.1"/>
    </source>
</evidence>
<dbReference type="AlphaFoldDB" id="A0A3E1Y7L4"/>
<protein>
    <submittedName>
        <fullName evidence="2">Uncharacterized protein</fullName>
    </submittedName>
</protein>
<keyword evidence="1" id="KW-0732">Signal</keyword>
<gene>
    <name evidence="2" type="ORF">DVR12_19385</name>
</gene>
<comment type="caution">
    <text evidence="2">The sequence shown here is derived from an EMBL/GenBank/DDBJ whole genome shotgun (WGS) entry which is preliminary data.</text>
</comment>
<sequence>MKKAKFALVSAAVLAITGGALAYKGSGTFNVYIPALFNTTICTQFLGSGYVTGGTYLWTYTTVPGYCGFKNFLRKVE</sequence>
<evidence type="ECO:0000313" key="3">
    <source>
        <dbReference type="Proteomes" id="UP000260644"/>
    </source>
</evidence>
<accession>A0A3E1Y7L4</accession>
<proteinExistence type="predicted"/>